<reference evidence="4 5" key="1">
    <citation type="journal article" date="2015" name="Genome Biol. Evol.">
        <title>Comparative Genomics of a Bacterivorous Green Alga Reveals Evolutionary Causalities and Consequences of Phago-Mixotrophic Mode of Nutrition.</title>
        <authorList>
            <person name="Burns J.A."/>
            <person name="Paasch A."/>
            <person name="Narechania A."/>
            <person name="Kim E."/>
        </authorList>
    </citation>
    <scope>NUCLEOTIDE SEQUENCE [LARGE SCALE GENOMIC DNA]</scope>
    <source>
        <strain evidence="4 5">PLY_AMNH</strain>
    </source>
</reference>
<protein>
    <recommendedName>
        <fullName evidence="6">OPA3-like protein</fullName>
    </recommendedName>
</protein>
<keyword evidence="5" id="KW-1185">Reference proteome</keyword>
<evidence type="ECO:0000313" key="5">
    <source>
        <dbReference type="Proteomes" id="UP001190700"/>
    </source>
</evidence>
<dbReference type="Proteomes" id="UP001190700">
    <property type="component" value="Unassembled WGS sequence"/>
</dbReference>
<evidence type="ECO:0008006" key="6">
    <source>
        <dbReference type="Google" id="ProtNLM"/>
    </source>
</evidence>
<dbReference type="GO" id="GO:0005739">
    <property type="term" value="C:mitochondrion"/>
    <property type="evidence" value="ECO:0007669"/>
    <property type="project" value="TreeGrafter"/>
</dbReference>
<accession>A0AAE0FYA6</accession>
<comment type="caution">
    <text evidence="4">The sequence shown here is derived from an EMBL/GenBank/DDBJ whole genome shotgun (WGS) entry which is preliminary data.</text>
</comment>
<evidence type="ECO:0000313" key="4">
    <source>
        <dbReference type="EMBL" id="KAK3268089.1"/>
    </source>
</evidence>
<organism evidence="4 5">
    <name type="scientific">Cymbomonas tetramitiformis</name>
    <dbReference type="NCBI Taxonomy" id="36881"/>
    <lineage>
        <taxon>Eukaryota</taxon>
        <taxon>Viridiplantae</taxon>
        <taxon>Chlorophyta</taxon>
        <taxon>Pyramimonadophyceae</taxon>
        <taxon>Pyramimonadales</taxon>
        <taxon>Pyramimonadaceae</taxon>
        <taxon>Cymbomonas</taxon>
    </lineage>
</organism>
<gene>
    <name evidence="4" type="ORF">CYMTET_23387</name>
</gene>
<dbReference type="PANTHER" id="PTHR12499">
    <property type="entry name" value="OPTIC ATROPHY 3 PROTEIN OPA3"/>
    <property type="match status" value="1"/>
</dbReference>
<comment type="similarity">
    <text evidence="1">Belongs to the OPA3 family.</text>
</comment>
<evidence type="ECO:0000256" key="2">
    <source>
        <dbReference type="ARBA" id="ARBA00023054"/>
    </source>
</evidence>
<dbReference type="InterPro" id="IPR010754">
    <property type="entry name" value="OPA3-like"/>
</dbReference>
<feature type="coiled-coil region" evidence="3">
    <location>
        <begin position="109"/>
        <end position="143"/>
    </location>
</feature>
<evidence type="ECO:0000256" key="3">
    <source>
        <dbReference type="SAM" id="Coils"/>
    </source>
</evidence>
<dbReference type="GO" id="GO:0019216">
    <property type="term" value="P:regulation of lipid metabolic process"/>
    <property type="evidence" value="ECO:0007669"/>
    <property type="project" value="TreeGrafter"/>
</dbReference>
<sequence>MAFAAKIGSLFVKTLSKPIASRVKDYAKSHPVARSSMIVFAQKKHEFTTWASQTLKSEDSPKVFAGRLSEERALAAGADFLGESLIFAVAGAVTYYEYRKGNIKDEQKSAKATKERYELDQRLQTLEDRVEQVATAVSALQTLGHGTFALRPVEIIADGHLFLRISRRCS</sequence>
<dbReference type="PANTHER" id="PTHR12499:SF0">
    <property type="entry name" value="OPTIC ATROPHY 3 PROTEIN"/>
    <property type="match status" value="1"/>
</dbReference>
<name>A0AAE0FYA6_9CHLO</name>
<dbReference type="EMBL" id="LGRX02012024">
    <property type="protein sequence ID" value="KAK3268089.1"/>
    <property type="molecule type" value="Genomic_DNA"/>
</dbReference>
<proteinExistence type="inferred from homology"/>
<dbReference type="Pfam" id="PF07047">
    <property type="entry name" value="OPA3"/>
    <property type="match status" value="1"/>
</dbReference>
<dbReference type="AlphaFoldDB" id="A0AAE0FYA6"/>
<evidence type="ECO:0000256" key="1">
    <source>
        <dbReference type="ARBA" id="ARBA00007584"/>
    </source>
</evidence>
<keyword evidence="2 3" id="KW-0175">Coiled coil</keyword>